<keyword evidence="4" id="KW-0472">Membrane</keyword>
<evidence type="ECO:0000313" key="8">
    <source>
        <dbReference type="Proteomes" id="UP001054945"/>
    </source>
</evidence>
<dbReference type="Pfam" id="PF08241">
    <property type="entry name" value="Methyltransf_11"/>
    <property type="match status" value="1"/>
</dbReference>
<dbReference type="InterPro" id="IPR051052">
    <property type="entry name" value="Diverse_substrate_MTase"/>
</dbReference>
<organism evidence="7 8">
    <name type="scientific">Caerostris extrusa</name>
    <name type="common">Bark spider</name>
    <name type="synonym">Caerostris bankana</name>
    <dbReference type="NCBI Taxonomy" id="172846"/>
    <lineage>
        <taxon>Eukaryota</taxon>
        <taxon>Metazoa</taxon>
        <taxon>Ecdysozoa</taxon>
        <taxon>Arthropoda</taxon>
        <taxon>Chelicerata</taxon>
        <taxon>Arachnida</taxon>
        <taxon>Araneae</taxon>
        <taxon>Araneomorphae</taxon>
        <taxon>Entelegynae</taxon>
        <taxon>Araneoidea</taxon>
        <taxon>Araneidae</taxon>
        <taxon>Caerostris</taxon>
    </lineage>
</organism>
<evidence type="ECO:0000313" key="7">
    <source>
        <dbReference type="EMBL" id="GIY85563.1"/>
    </source>
</evidence>
<feature type="transmembrane region" description="Helical" evidence="4">
    <location>
        <begin position="6"/>
        <end position="24"/>
    </location>
</feature>
<dbReference type="CDD" id="cd02440">
    <property type="entry name" value="AdoMet_MTases"/>
    <property type="match status" value="1"/>
</dbReference>
<dbReference type="GO" id="GO:0016747">
    <property type="term" value="F:acyltransferase activity, transferring groups other than amino-acyl groups"/>
    <property type="evidence" value="ECO:0007669"/>
    <property type="project" value="InterPro"/>
</dbReference>
<evidence type="ECO:0000256" key="4">
    <source>
        <dbReference type="SAM" id="Phobius"/>
    </source>
</evidence>
<feature type="transmembrane region" description="Helical" evidence="4">
    <location>
        <begin position="31"/>
        <end position="49"/>
    </location>
</feature>
<evidence type="ECO:0000256" key="3">
    <source>
        <dbReference type="ARBA" id="ARBA00022679"/>
    </source>
</evidence>
<feature type="transmembrane region" description="Helical" evidence="4">
    <location>
        <begin position="116"/>
        <end position="137"/>
    </location>
</feature>
<dbReference type="InterPro" id="IPR029063">
    <property type="entry name" value="SAM-dependent_MTases_sf"/>
</dbReference>
<keyword evidence="4" id="KW-0812">Transmembrane</keyword>
<dbReference type="PANTHER" id="PTHR44942:SF4">
    <property type="entry name" value="METHYLTRANSFERASE TYPE 11 DOMAIN-CONTAINING PROTEIN"/>
    <property type="match status" value="1"/>
</dbReference>
<feature type="domain" description="Acyltransferase 3" evidence="5">
    <location>
        <begin position="3"/>
        <end position="177"/>
    </location>
</feature>
<dbReference type="Gene3D" id="3.40.50.150">
    <property type="entry name" value="Vaccinia Virus protein VP39"/>
    <property type="match status" value="1"/>
</dbReference>
<dbReference type="InterPro" id="IPR002656">
    <property type="entry name" value="Acyl_transf_3_dom"/>
</dbReference>
<sequence>MLWCWYLAVEIQFYIISPLFMVLLQRSSRFGYTLIGVVTFASCLTNFMITNQNNLLDGPARYFQHLKEPLYQDRFFHYIYLVYQMPYTRISPYLIGIALGYYFYTRRKNEDRKNTLMYLCFGWFVTALMMGFCYLGFYNRDESAIESAVYNGLKHLFSCSLAWIMFLCISGQGGLSDKSIFVLQSVSTARTFVLLCLFNTLLVSSEPPHQFLHSSPGACVHQQFSRSGRDIDAEVYECKENQINKIKMSQSQQPSVYDKTLHDQYDSKVYCSGRKDTAEEVIEIVLSFLKEKIPEPLEKAADVGCGTGQSTAILAPYFKHVYGSDVSVPQIQEAIASRSLPNVTYSAGPAEELPFEDGSLQLVTAATSMHWFKLDLFLPEVRRVLCTNGVLAAFGYLSMQPLFPDPQLTQQADDLFKQYHLELRPYSVVSAFMMLKDRYKDVDFPFEEVNRCPDVRCTFPGRLSEIVEYVMTFSSFQNFKKADAKAAEESIGSFRKRLYEIGAAANCSPEDTVTLFRDYRLVMCRKTKPGPFCKDGN</sequence>
<dbReference type="GO" id="GO:0008757">
    <property type="term" value="F:S-adenosylmethionine-dependent methyltransferase activity"/>
    <property type="evidence" value="ECO:0007669"/>
    <property type="project" value="InterPro"/>
</dbReference>
<accession>A0AAV4WVL9</accession>
<dbReference type="GO" id="GO:0032259">
    <property type="term" value="P:methylation"/>
    <property type="evidence" value="ECO:0007669"/>
    <property type="project" value="UniProtKB-KW"/>
</dbReference>
<dbReference type="InterPro" id="IPR013216">
    <property type="entry name" value="Methyltransf_11"/>
</dbReference>
<reference evidence="7 8" key="1">
    <citation type="submission" date="2021-06" db="EMBL/GenBank/DDBJ databases">
        <title>Caerostris extrusa draft genome.</title>
        <authorList>
            <person name="Kono N."/>
            <person name="Arakawa K."/>
        </authorList>
    </citation>
    <scope>NUCLEOTIDE SEQUENCE [LARGE SCALE GENOMIC DNA]</scope>
</reference>
<keyword evidence="4" id="KW-1133">Transmembrane helix</keyword>
<dbReference type="Proteomes" id="UP001054945">
    <property type="component" value="Unassembled WGS sequence"/>
</dbReference>
<protein>
    <submittedName>
        <fullName evidence="7">Methyltransferase DDB_G0268948</fullName>
    </submittedName>
</protein>
<keyword evidence="3" id="KW-0808">Transferase</keyword>
<dbReference type="SUPFAM" id="SSF53335">
    <property type="entry name" value="S-adenosyl-L-methionine-dependent methyltransferases"/>
    <property type="match status" value="1"/>
</dbReference>
<feature type="transmembrane region" description="Helical" evidence="4">
    <location>
        <begin position="86"/>
        <end position="104"/>
    </location>
</feature>
<evidence type="ECO:0000256" key="1">
    <source>
        <dbReference type="ARBA" id="ARBA00008361"/>
    </source>
</evidence>
<evidence type="ECO:0000259" key="6">
    <source>
        <dbReference type="Pfam" id="PF08241"/>
    </source>
</evidence>
<evidence type="ECO:0000256" key="2">
    <source>
        <dbReference type="ARBA" id="ARBA00022603"/>
    </source>
</evidence>
<keyword evidence="8" id="KW-1185">Reference proteome</keyword>
<keyword evidence="2 7" id="KW-0489">Methyltransferase</keyword>
<feature type="domain" description="Methyltransferase type 11" evidence="6">
    <location>
        <begin position="302"/>
        <end position="392"/>
    </location>
</feature>
<gene>
    <name evidence="7" type="primary">DDB_G0268948_3</name>
    <name evidence="7" type="ORF">CEXT_759932</name>
</gene>
<dbReference type="AlphaFoldDB" id="A0AAV4WVL9"/>
<comment type="caution">
    <text evidence="7">The sequence shown here is derived from an EMBL/GenBank/DDBJ whole genome shotgun (WGS) entry which is preliminary data.</text>
</comment>
<name>A0AAV4WVL9_CAEEX</name>
<comment type="similarity">
    <text evidence="1">Belongs to the methyltransferase superfamily.</text>
</comment>
<dbReference type="Pfam" id="PF01757">
    <property type="entry name" value="Acyl_transf_3"/>
    <property type="match status" value="1"/>
</dbReference>
<proteinExistence type="inferred from homology"/>
<dbReference type="PANTHER" id="PTHR44942">
    <property type="entry name" value="METHYLTRANSF_11 DOMAIN-CONTAINING PROTEIN"/>
    <property type="match status" value="1"/>
</dbReference>
<dbReference type="EMBL" id="BPLR01016666">
    <property type="protein sequence ID" value="GIY85563.1"/>
    <property type="molecule type" value="Genomic_DNA"/>
</dbReference>
<evidence type="ECO:0000259" key="5">
    <source>
        <dbReference type="Pfam" id="PF01757"/>
    </source>
</evidence>